<dbReference type="InterPro" id="IPR000873">
    <property type="entry name" value="AMP-dep_synth/lig_dom"/>
</dbReference>
<protein>
    <submittedName>
        <fullName evidence="4">O-succinylbenzoic acid--CoA ligase</fullName>
    </submittedName>
</protein>
<dbReference type="EMBL" id="QTTQ01000010">
    <property type="protein sequence ID" value="REE82266.1"/>
    <property type="molecule type" value="Genomic_DNA"/>
</dbReference>
<dbReference type="GO" id="GO:0031956">
    <property type="term" value="F:medium-chain fatty acid-CoA ligase activity"/>
    <property type="evidence" value="ECO:0007669"/>
    <property type="project" value="TreeGrafter"/>
</dbReference>
<dbReference type="OrthoDB" id="8870348at2"/>
<evidence type="ECO:0000313" key="5">
    <source>
        <dbReference type="Proteomes" id="UP000256429"/>
    </source>
</evidence>
<dbReference type="InterPro" id="IPR042099">
    <property type="entry name" value="ANL_N_sf"/>
</dbReference>
<dbReference type="PANTHER" id="PTHR43201:SF5">
    <property type="entry name" value="MEDIUM-CHAIN ACYL-COA LIGASE ACSF2, MITOCHONDRIAL"/>
    <property type="match status" value="1"/>
</dbReference>
<dbReference type="Proteomes" id="UP000256429">
    <property type="component" value="Unassembled WGS sequence"/>
</dbReference>
<dbReference type="GO" id="GO:0006631">
    <property type="term" value="P:fatty acid metabolic process"/>
    <property type="evidence" value="ECO:0007669"/>
    <property type="project" value="TreeGrafter"/>
</dbReference>
<evidence type="ECO:0000313" key="4">
    <source>
        <dbReference type="EMBL" id="REE82266.1"/>
    </source>
</evidence>
<comment type="caution">
    <text evidence="4">The sequence shown here is derived from an EMBL/GenBank/DDBJ whole genome shotgun (WGS) entry which is preliminary data.</text>
</comment>
<dbReference type="AlphaFoldDB" id="A0A3D9RYR2"/>
<dbReference type="Gene3D" id="3.40.50.12780">
    <property type="entry name" value="N-terminal domain of ligase-like"/>
    <property type="match status" value="1"/>
</dbReference>
<organism evidence="4 5">
    <name type="scientific">Lutibacter oceani</name>
    <dbReference type="NCBI Taxonomy" id="1853311"/>
    <lineage>
        <taxon>Bacteria</taxon>
        <taxon>Pseudomonadati</taxon>
        <taxon>Bacteroidota</taxon>
        <taxon>Flavobacteriia</taxon>
        <taxon>Flavobacteriales</taxon>
        <taxon>Flavobacteriaceae</taxon>
        <taxon>Lutibacter</taxon>
    </lineage>
</organism>
<gene>
    <name evidence="4" type="ORF">BX611_1812</name>
</gene>
<dbReference type="RefSeq" id="WP_115880280.1">
    <property type="nucleotide sequence ID" value="NZ_QTTQ01000010.1"/>
</dbReference>
<comment type="similarity">
    <text evidence="1">Belongs to the ATP-dependent AMP-binding enzyme family.</text>
</comment>
<keyword evidence="2 4" id="KW-0436">Ligase</keyword>
<dbReference type="Pfam" id="PF00501">
    <property type="entry name" value="AMP-binding"/>
    <property type="match status" value="1"/>
</dbReference>
<reference evidence="4 5" key="1">
    <citation type="submission" date="2018-08" db="EMBL/GenBank/DDBJ databases">
        <title>Genomic Encyclopedia of Type Strains, Phase III (KMG-III): the genomes of soil and plant-associated and newly described type strains.</title>
        <authorList>
            <person name="Whitman W."/>
        </authorList>
    </citation>
    <scope>NUCLEOTIDE SEQUENCE [LARGE SCALE GENOMIC DNA]</scope>
    <source>
        <strain evidence="4 5">325-5</strain>
    </source>
</reference>
<dbReference type="Gene3D" id="3.30.300.30">
    <property type="match status" value="1"/>
</dbReference>
<sequence length="374" mass="42101">MENKIHKTFKLQGKSFSKVGDLIDFSGTISIEMHSFLMEWFNNNNFIKVKTSGSTGVPKIIQLQKEHMINSAKATGDFFELYDCTKALLCMSVNFIAGKMMLVRALTLGWHLDVVDPTASPLKNTEKEYDFSAMVPLQVNSSLVDLQKVKKIIIGGGVVSSELWAKIQDIKTEIFATYGMTETVTHIAIKKLNNFDFCLDAKIKIPSQAENGVNFRHAELVSASHYKTLPNIKISTDNRGCLVINAPKIANEIIATNDLVELISESEFKWLGRFDNIINSGGIKLIPEKIEEKLSEIINNRFFVAGMFDPILGEQLVLVVEGNNNNLVLNEVSNLKSLTKFEKPREIYFLPKFMDTPTQKINRIETLKMIKSID</sequence>
<proteinExistence type="inferred from homology"/>
<dbReference type="PANTHER" id="PTHR43201">
    <property type="entry name" value="ACYL-COA SYNTHETASE"/>
    <property type="match status" value="1"/>
</dbReference>
<keyword evidence="5" id="KW-1185">Reference proteome</keyword>
<feature type="domain" description="AMP-dependent synthetase/ligase" evidence="3">
    <location>
        <begin position="51"/>
        <end position="189"/>
    </location>
</feature>
<name>A0A3D9RYR2_9FLAO</name>
<evidence type="ECO:0000259" key="3">
    <source>
        <dbReference type="Pfam" id="PF00501"/>
    </source>
</evidence>
<dbReference type="InterPro" id="IPR045851">
    <property type="entry name" value="AMP-bd_C_sf"/>
</dbReference>
<evidence type="ECO:0000256" key="2">
    <source>
        <dbReference type="ARBA" id="ARBA00022598"/>
    </source>
</evidence>
<accession>A0A3D9RYR2</accession>
<dbReference type="SUPFAM" id="SSF56801">
    <property type="entry name" value="Acetyl-CoA synthetase-like"/>
    <property type="match status" value="1"/>
</dbReference>
<evidence type="ECO:0000256" key="1">
    <source>
        <dbReference type="ARBA" id="ARBA00006432"/>
    </source>
</evidence>